<name>X0WCN4_9ZZZZ</name>
<accession>X0WCN4</accession>
<dbReference type="AlphaFoldDB" id="X0WCN4"/>
<sequence length="119" mass="13162">MLLLELRRAETSLEDYNDTSWPKIKRGRSRGSTTDVRGHNLTVLVESSSLGNKVFEITVSLTEGDALLDLRRYQAIVPASSGAGCSGSKPFTHAIIAKAEIDKFLLDFMNDKEIYADKV</sequence>
<organism evidence="1">
    <name type="scientific">marine sediment metagenome</name>
    <dbReference type="NCBI Taxonomy" id="412755"/>
    <lineage>
        <taxon>unclassified sequences</taxon>
        <taxon>metagenomes</taxon>
        <taxon>ecological metagenomes</taxon>
    </lineage>
</organism>
<gene>
    <name evidence="1" type="ORF">S01H1_55077</name>
</gene>
<reference evidence="1" key="1">
    <citation type="journal article" date="2014" name="Front. Microbiol.">
        <title>High frequency of phylogenetically diverse reductive dehalogenase-homologous genes in deep subseafloor sedimentary metagenomes.</title>
        <authorList>
            <person name="Kawai M."/>
            <person name="Futagami T."/>
            <person name="Toyoda A."/>
            <person name="Takaki Y."/>
            <person name="Nishi S."/>
            <person name="Hori S."/>
            <person name="Arai W."/>
            <person name="Tsubouchi T."/>
            <person name="Morono Y."/>
            <person name="Uchiyama I."/>
            <person name="Ito T."/>
            <person name="Fujiyama A."/>
            <person name="Inagaki F."/>
            <person name="Takami H."/>
        </authorList>
    </citation>
    <scope>NUCLEOTIDE SEQUENCE</scope>
    <source>
        <strain evidence="1">Expedition CK06-06</strain>
    </source>
</reference>
<dbReference type="EMBL" id="BARS01035774">
    <property type="protein sequence ID" value="GAG22343.1"/>
    <property type="molecule type" value="Genomic_DNA"/>
</dbReference>
<comment type="caution">
    <text evidence="1">The sequence shown here is derived from an EMBL/GenBank/DDBJ whole genome shotgun (WGS) entry which is preliminary data.</text>
</comment>
<evidence type="ECO:0000313" key="1">
    <source>
        <dbReference type="EMBL" id="GAG22343.1"/>
    </source>
</evidence>
<proteinExistence type="predicted"/>
<protein>
    <submittedName>
        <fullName evidence="1">Uncharacterized protein</fullName>
    </submittedName>
</protein>
<feature type="non-terminal residue" evidence="1">
    <location>
        <position position="119"/>
    </location>
</feature>